<accession>A0A5J4YS21</accession>
<keyword evidence="2" id="KW-0378">Hydrolase</keyword>
<dbReference type="CDD" id="cd07061">
    <property type="entry name" value="HP_HAP_like"/>
    <property type="match status" value="1"/>
</dbReference>
<evidence type="ECO:0000256" key="2">
    <source>
        <dbReference type="ARBA" id="ARBA00022801"/>
    </source>
</evidence>
<proteinExistence type="inferred from homology"/>
<evidence type="ECO:0000256" key="1">
    <source>
        <dbReference type="ARBA" id="ARBA00005375"/>
    </source>
</evidence>
<dbReference type="InterPro" id="IPR018247">
    <property type="entry name" value="EF_Hand_1_Ca_BS"/>
</dbReference>
<reference evidence="6" key="1">
    <citation type="journal article" date="2019" name="Nat. Commun.">
        <title>Expansion of phycobilisome linker gene families in mesophilic red algae.</title>
        <authorList>
            <person name="Lee J."/>
            <person name="Kim D."/>
            <person name="Bhattacharya D."/>
            <person name="Yoon H.S."/>
        </authorList>
    </citation>
    <scope>NUCLEOTIDE SEQUENCE [LARGE SCALE GENOMIC DNA]</scope>
    <source>
        <strain evidence="6">CCMP 1328</strain>
    </source>
</reference>
<feature type="compositionally biased region" description="Basic and acidic residues" evidence="4">
    <location>
        <begin position="48"/>
        <end position="66"/>
    </location>
</feature>
<comment type="caution">
    <text evidence="5">The sequence shown here is derived from an EMBL/GenBank/DDBJ whole genome shotgun (WGS) entry which is preliminary data.</text>
</comment>
<dbReference type="PANTHER" id="PTHR11567:SF110">
    <property type="entry name" value="2-PHOSPHOXYLOSE PHOSPHATASE 1"/>
    <property type="match status" value="1"/>
</dbReference>
<protein>
    <submittedName>
        <fullName evidence="5">Prostatic acid phosphatase</fullName>
    </submittedName>
</protein>
<dbReference type="Proteomes" id="UP000324585">
    <property type="component" value="Unassembled WGS sequence"/>
</dbReference>
<dbReference type="Gene3D" id="3.40.50.1240">
    <property type="entry name" value="Phosphoglycerate mutase-like"/>
    <property type="match status" value="1"/>
</dbReference>
<dbReference type="InterPro" id="IPR011992">
    <property type="entry name" value="EF-hand-dom_pair"/>
</dbReference>
<dbReference type="SUPFAM" id="SSF53254">
    <property type="entry name" value="Phosphoglycerate mutase-like"/>
    <property type="match status" value="1"/>
</dbReference>
<dbReference type="SUPFAM" id="SSF47473">
    <property type="entry name" value="EF-hand"/>
    <property type="match status" value="1"/>
</dbReference>
<feature type="region of interest" description="Disordered" evidence="4">
    <location>
        <begin position="1"/>
        <end position="76"/>
    </location>
</feature>
<dbReference type="Gene3D" id="1.10.238.10">
    <property type="entry name" value="EF-hand"/>
    <property type="match status" value="1"/>
</dbReference>
<dbReference type="GO" id="GO:0016791">
    <property type="term" value="F:phosphatase activity"/>
    <property type="evidence" value="ECO:0007669"/>
    <property type="project" value="TreeGrafter"/>
</dbReference>
<dbReference type="AlphaFoldDB" id="A0A5J4YS21"/>
<evidence type="ECO:0000313" key="5">
    <source>
        <dbReference type="EMBL" id="KAA8493237.1"/>
    </source>
</evidence>
<dbReference type="InterPro" id="IPR000560">
    <property type="entry name" value="His_Pase_clade-2"/>
</dbReference>
<gene>
    <name evidence="5" type="ORF">FVE85_8682</name>
</gene>
<name>A0A5J4YS21_PORPP</name>
<dbReference type="Pfam" id="PF00328">
    <property type="entry name" value="His_Phos_2"/>
    <property type="match status" value="1"/>
</dbReference>
<sequence length="710" mass="80223">MEKEARGDALTSPAKHLNASSRSGSGNSVTFDVDTSKNDVIGDSADGSVDRTDSGGKEKEKKKSVVDETQLNAQPRARRFVSMSGVGRSKSTDPKTLRMAAISSLNRGGNDIDPPGTLKDSKSGLTTSMLASLALDDDHPQLTKTESGNVRLSTILALHDRGLQTVVSETLDKLEDNRRLRGDYVALSDAEREKQSKAIYQMIIKLARVKYDESDMTSLREAFSMLDPHSYGYLPAYKFRQLLDSPDRPAGRVLSAFQKDLLVEIADEDGNQKIDYNEYVSIMNFMRRAQVGEENSSTLRMAIVITRHGARFPLKPFPKSTAWPKNKLFWETYGGKLTPVGHRQHQEVGAMLGDHYIKSEGFLVPDMVDFSSRVYAYTSNSDRTVGSAQSLLVGMFPQNALSFAIEETAAESEKLSETVEQQAEGIVLRIADMTQEYTPKLHGFKSNRAYAEMKKRALAESVFFKTKAEDPEYLKLLDKLWAMTEFKKISPDLSVVERLQHFQSAAQQIAIERAYKIHVFSNSENLFLDREDEERIREVSDYICRVRYQGLDDNMQREMARLAAGTLPLEITSKFRSAIDNTSNFEFCLYSAHDNTIMALLAQLGFRDWPIPQFAAHVVFELHYEETLKDYFVRIAYNPDPRDLQQVSDYEWFHLPPHREIFDFSETAGSCKGSMTFTDFALNLMMDRQSFRSVEEWKQFAGEPGDSDGE</sequence>
<keyword evidence="3" id="KW-0106">Calcium</keyword>
<organism evidence="5 6">
    <name type="scientific">Porphyridium purpureum</name>
    <name type="common">Red alga</name>
    <name type="synonym">Porphyridium cruentum</name>
    <dbReference type="NCBI Taxonomy" id="35688"/>
    <lineage>
        <taxon>Eukaryota</taxon>
        <taxon>Rhodophyta</taxon>
        <taxon>Bangiophyceae</taxon>
        <taxon>Porphyridiales</taxon>
        <taxon>Porphyridiaceae</taxon>
        <taxon>Porphyridium</taxon>
    </lineage>
</organism>
<evidence type="ECO:0000256" key="3">
    <source>
        <dbReference type="ARBA" id="ARBA00022837"/>
    </source>
</evidence>
<dbReference type="PROSITE" id="PS00018">
    <property type="entry name" value="EF_HAND_1"/>
    <property type="match status" value="1"/>
</dbReference>
<dbReference type="InterPro" id="IPR029033">
    <property type="entry name" value="His_PPase_superfam"/>
</dbReference>
<keyword evidence="6" id="KW-1185">Reference proteome</keyword>
<dbReference type="EMBL" id="VRMN01000007">
    <property type="protein sequence ID" value="KAA8493237.1"/>
    <property type="molecule type" value="Genomic_DNA"/>
</dbReference>
<dbReference type="InterPro" id="IPR050645">
    <property type="entry name" value="Histidine_acid_phosphatase"/>
</dbReference>
<comment type="similarity">
    <text evidence="1">Belongs to the histidine acid phosphatase family.</text>
</comment>
<dbReference type="PANTHER" id="PTHR11567">
    <property type="entry name" value="ACID PHOSPHATASE-RELATED"/>
    <property type="match status" value="1"/>
</dbReference>
<dbReference type="PROSITE" id="PS00616">
    <property type="entry name" value="HIS_ACID_PHOSPHAT_1"/>
    <property type="match status" value="1"/>
</dbReference>
<feature type="compositionally biased region" description="Polar residues" evidence="4">
    <location>
        <begin position="18"/>
        <end position="30"/>
    </location>
</feature>
<evidence type="ECO:0000256" key="4">
    <source>
        <dbReference type="SAM" id="MobiDB-lite"/>
    </source>
</evidence>
<dbReference type="InterPro" id="IPR033379">
    <property type="entry name" value="Acid_Pase_AS"/>
</dbReference>
<dbReference type="OrthoDB" id="338650at2759"/>
<evidence type="ECO:0000313" key="6">
    <source>
        <dbReference type="Proteomes" id="UP000324585"/>
    </source>
</evidence>